<dbReference type="AlphaFoldDB" id="A0A225VQY1"/>
<feature type="signal peptide" evidence="5">
    <location>
        <begin position="1"/>
        <end position="24"/>
    </location>
</feature>
<keyword evidence="3 5" id="KW-0964">Secreted</keyword>
<comment type="function">
    <text evidence="5">Effector that suppresses plant defense responses during pathogen infection.</text>
</comment>
<dbReference type="EMBL" id="NBNE01003592">
    <property type="protein sequence ID" value="OWZ07308.1"/>
    <property type="molecule type" value="Genomic_DNA"/>
</dbReference>
<evidence type="ECO:0000256" key="5">
    <source>
        <dbReference type="RuleBase" id="RU367124"/>
    </source>
</evidence>
<name>A0A225VQY1_9STRA</name>
<organism evidence="6 7">
    <name type="scientific">Phytophthora megakarya</name>
    <dbReference type="NCBI Taxonomy" id="4795"/>
    <lineage>
        <taxon>Eukaryota</taxon>
        <taxon>Sar</taxon>
        <taxon>Stramenopiles</taxon>
        <taxon>Oomycota</taxon>
        <taxon>Peronosporomycetes</taxon>
        <taxon>Peronosporales</taxon>
        <taxon>Peronosporaceae</taxon>
        <taxon>Phytophthora</taxon>
    </lineage>
</organism>
<dbReference type="Proteomes" id="UP000198211">
    <property type="component" value="Unassembled WGS sequence"/>
</dbReference>
<evidence type="ECO:0000256" key="3">
    <source>
        <dbReference type="ARBA" id="ARBA00022525"/>
    </source>
</evidence>
<evidence type="ECO:0000313" key="7">
    <source>
        <dbReference type="Proteomes" id="UP000198211"/>
    </source>
</evidence>
<evidence type="ECO:0000313" key="6">
    <source>
        <dbReference type="EMBL" id="OWZ07308.1"/>
    </source>
</evidence>
<comment type="caution">
    <text evidence="6">The sequence shown here is derived from an EMBL/GenBank/DDBJ whole genome shotgun (WGS) entry which is preliminary data.</text>
</comment>
<evidence type="ECO:0000256" key="2">
    <source>
        <dbReference type="ARBA" id="ARBA00010400"/>
    </source>
</evidence>
<evidence type="ECO:0000256" key="4">
    <source>
        <dbReference type="ARBA" id="ARBA00022729"/>
    </source>
</evidence>
<feature type="chain" id="PRO_5028514511" description="RxLR effector protein" evidence="5">
    <location>
        <begin position="25"/>
        <end position="140"/>
    </location>
</feature>
<protein>
    <recommendedName>
        <fullName evidence="5">RxLR effector protein</fullName>
    </recommendedName>
</protein>
<dbReference type="InterPro" id="IPR031825">
    <property type="entry name" value="RXLR"/>
</dbReference>
<dbReference type="GO" id="GO:0005576">
    <property type="term" value="C:extracellular region"/>
    <property type="evidence" value="ECO:0007669"/>
    <property type="project" value="UniProtKB-SubCell"/>
</dbReference>
<accession>A0A225VQY1</accession>
<sequence length="140" mass="15933">MRLANKLVVIAVTYCAICNATVDSDHTNVSMMKSADSPSETQINDTGDRRLLRAHPVIEEDDSEERGFTFNIGAIFQKPKAKEMVQKIIDRPDLHDEIFQAWRSKKFSLSAVDEFLSLAGHKDTATYNTIYKGYRDYLNK</sequence>
<gene>
    <name evidence="6" type="ORF">PHMEG_00020315</name>
</gene>
<dbReference type="Pfam" id="PF16810">
    <property type="entry name" value="RXLR"/>
    <property type="match status" value="1"/>
</dbReference>
<evidence type="ECO:0000256" key="1">
    <source>
        <dbReference type="ARBA" id="ARBA00004613"/>
    </source>
</evidence>
<keyword evidence="7" id="KW-1185">Reference proteome</keyword>
<dbReference type="Gene3D" id="1.10.10.2460">
    <property type="match status" value="1"/>
</dbReference>
<reference evidence="7" key="1">
    <citation type="submission" date="2017-03" db="EMBL/GenBank/DDBJ databases">
        <title>Phytopthora megakarya and P. palmivora, two closely related causual agents of cacao black pod achieved similar genome size and gene model numbers by different mechanisms.</title>
        <authorList>
            <person name="Ali S."/>
            <person name="Shao J."/>
            <person name="Larry D.J."/>
            <person name="Kronmiller B."/>
            <person name="Shen D."/>
            <person name="Strem M.D."/>
            <person name="Melnick R.L."/>
            <person name="Guiltinan M.J."/>
            <person name="Tyler B.M."/>
            <person name="Meinhardt L.W."/>
            <person name="Bailey B.A."/>
        </authorList>
    </citation>
    <scope>NUCLEOTIDE SEQUENCE [LARGE SCALE GENOMIC DNA]</scope>
    <source>
        <strain evidence="7">zdho120</strain>
    </source>
</reference>
<proteinExistence type="inferred from homology"/>
<keyword evidence="4 5" id="KW-0732">Signal</keyword>
<comment type="similarity">
    <text evidence="2 5">Belongs to the RxLR effector family.</text>
</comment>
<comment type="subcellular location">
    <subcellularLocation>
        <location evidence="1 5">Secreted</location>
    </subcellularLocation>
</comment>